<accession>A0ABN9XG35</accession>
<proteinExistence type="inferred from homology"/>
<evidence type="ECO:0000256" key="1">
    <source>
        <dbReference type="ARBA" id="ARBA00009988"/>
    </source>
</evidence>
<dbReference type="EC" id="2.8.2.20" evidence="2"/>
<sequence length="499" mass="54715">AELDGLAAAPPGGRWPDGAASRLLACHGGSVARALASLLAALEDAEAALALIEPLAQAGQVPAPSWRAHACSAGSCAACTTSPPPPCWRRAARRRWWRPRGPHSSTTAGHALAPPPNRGRSGACSGAGLAQPCADHADKYSRVAEYLQRLGHSASLEAPIGFAADCVRRLSPITLGAPGHKAHFALARLYDLRGYFSDAVAHLRKAHSMKRASGYDFDSDPVFLVVQSMLQHYSRHTFSHLMSLSAEPSIRPPVFILGLPRSGTSLVHQMLSAFPNVQALGESPVMEELDGALRSAYLGTPAKKGDPTFIALDYLPHLTSDGIMQARKYFCDFLKVPFGTESLIVNKNVFDFAYVGLIRLVFPDARIVHVRRDLRDAAVSMFFQDFQSVRFSHTFGDIVRFISAYSALMAHWQDVLQIEVLDIRYEALVTDDAERRRLIEYVGLSWDDYVMEGEQWRHVKVIKTCSFCQTRAPLYNSSIGRWRGYAEHIQELGSVGDHG</sequence>
<dbReference type="PANTHER" id="PTHR12788">
    <property type="entry name" value="PROTEIN-TYROSINE SULFOTRANSFERASE 2"/>
    <property type="match status" value="1"/>
</dbReference>
<feature type="region of interest" description="Disordered" evidence="5">
    <location>
        <begin position="98"/>
        <end position="124"/>
    </location>
</feature>
<gene>
    <name evidence="6" type="ORF">PCOR1329_LOCUS76410</name>
</gene>
<comment type="catalytic activity">
    <reaction evidence="4">
        <text>L-tyrosyl-[protein] + 3'-phosphoadenylyl sulfate = O-sulfo-L-tyrosine-[protein] + adenosine 3',5'-bisphosphate + H(+)</text>
        <dbReference type="Rhea" id="RHEA:16801"/>
        <dbReference type="Rhea" id="RHEA-COMP:10136"/>
        <dbReference type="Rhea" id="RHEA-COMP:11688"/>
        <dbReference type="ChEBI" id="CHEBI:15378"/>
        <dbReference type="ChEBI" id="CHEBI:46858"/>
        <dbReference type="ChEBI" id="CHEBI:58339"/>
        <dbReference type="ChEBI" id="CHEBI:58343"/>
        <dbReference type="ChEBI" id="CHEBI:65286"/>
        <dbReference type="EC" id="2.8.2.20"/>
    </reaction>
</comment>
<evidence type="ECO:0000313" key="7">
    <source>
        <dbReference type="Proteomes" id="UP001189429"/>
    </source>
</evidence>
<organism evidence="6 7">
    <name type="scientific">Prorocentrum cordatum</name>
    <dbReference type="NCBI Taxonomy" id="2364126"/>
    <lineage>
        <taxon>Eukaryota</taxon>
        <taxon>Sar</taxon>
        <taxon>Alveolata</taxon>
        <taxon>Dinophyceae</taxon>
        <taxon>Prorocentrales</taxon>
        <taxon>Prorocentraceae</taxon>
        <taxon>Prorocentrum</taxon>
    </lineage>
</organism>
<evidence type="ECO:0000256" key="5">
    <source>
        <dbReference type="SAM" id="MobiDB-lite"/>
    </source>
</evidence>
<evidence type="ECO:0000313" key="6">
    <source>
        <dbReference type="EMBL" id="CAK0898647.1"/>
    </source>
</evidence>
<feature type="non-terminal residue" evidence="6">
    <location>
        <position position="1"/>
    </location>
</feature>
<dbReference type="SUPFAM" id="SSF52540">
    <property type="entry name" value="P-loop containing nucleoside triphosphate hydrolases"/>
    <property type="match status" value="1"/>
</dbReference>
<keyword evidence="7" id="KW-1185">Reference proteome</keyword>
<evidence type="ECO:0000256" key="4">
    <source>
        <dbReference type="ARBA" id="ARBA00048460"/>
    </source>
</evidence>
<keyword evidence="3" id="KW-0808">Transferase</keyword>
<dbReference type="PANTHER" id="PTHR12788:SF10">
    <property type="entry name" value="PROTEIN-TYROSINE SULFOTRANSFERASE"/>
    <property type="match status" value="1"/>
</dbReference>
<evidence type="ECO:0000256" key="2">
    <source>
        <dbReference type="ARBA" id="ARBA00013262"/>
    </source>
</evidence>
<name>A0ABN9XG35_9DINO</name>
<dbReference type="Pfam" id="PF13469">
    <property type="entry name" value="Sulfotransfer_3"/>
    <property type="match status" value="1"/>
</dbReference>
<reference evidence="6" key="1">
    <citation type="submission" date="2023-10" db="EMBL/GenBank/DDBJ databases">
        <authorList>
            <person name="Chen Y."/>
            <person name="Shah S."/>
            <person name="Dougan E. K."/>
            <person name="Thang M."/>
            <person name="Chan C."/>
        </authorList>
    </citation>
    <scope>NUCLEOTIDE SEQUENCE [LARGE SCALE GENOMIC DNA]</scope>
</reference>
<dbReference type="Gene3D" id="3.40.50.300">
    <property type="entry name" value="P-loop containing nucleotide triphosphate hydrolases"/>
    <property type="match status" value="1"/>
</dbReference>
<dbReference type="InterPro" id="IPR027417">
    <property type="entry name" value="P-loop_NTPase"/>
</dbReference>
<dbReference type="InterPro" id="IPR026634">
    <property type="entry name" value="TPST-like"/>
</dbReference>
<comment type="caution">
    <text evidence="6">The sequence shown here is derived from an EMBL/GenBank/DDBJ whole genome shotgun (WGS) entry which is preliminary data.</text>
</comment>
<comment type="similarity">
    <text evidence="1">Belongs to the protein sulfotransferase family.</text>
</comment>
<evidence type="ECO:0000256" key="3">
    <source>
        <dbReference type="ARBA" id="ARBA00022679"/>
    </source>
</evidence>
<protein>
    <recommendedName>
        <fullName evidence="2">protein-tyrosine sulfotransferase</fullName>
        <ecNumber evidence="2">2.8.2.20</ecNumber>
    </recommendedName>
</protein>
<dbReference type="Proteomes" id="UP001189429">
    <property type="component" value="Unassembled WGS sequence"/>
</dbReference>
<dbReference type="EMBL" id="CAUYUJ010020497">
    <property type="protein sequence ID" value="CAK0898647.1"/>
    <property type="molecule type" value="Genomic_DNA"/>
</dbReference>